<reference evidence="2" key="2">
    <citation type="submission" date="2012-06" db="EMBL/GenBank/DDBJ databases">
        <authorList>
            <person name="Yu Y."/>
            <person name="Currie J."/>
            <person name="Lomeli R."/>
            <person name="Angelova A."/>
            <person name="Collura K."/>
            <person name="Wissotski M."/>
            <person name="Campos D."/>
            <person name="Kudrna D."/>
            <person name="Golser W."/>
            <person name="Ashely E."/>
            <person name="Descour A."/>
            <person name="Fernandes J."/>
            <person name="Soderlund C."/>
            <person name="Walbot V."/>
        </authorList>
    </citation>
    <scope>NUCLEOTIDE SEQUENCE</scope>
    <source>
        <strain evidence="2">B73</strain>
    </source>
</reference>
<sequence>MPDGHDGVPAVLLGRPGVVDVPRQEVDGEVGGVGEDGLRGSVGVGEVGEGPGLDHALDRLDAAHAPLQVLRLLEVVERHRRVRARVGGPQLDVARGDGAQDLLQDESAPERPPVQPPHRLRRALQGLWGSLLRRQRAQLPRLRREEAEAASQATGALGDGDAELGAAHALDEAAGPGDPDDLHERQRDGHRRRDEHRVHRVVSHALPDHGLVHQHLDAVRLQVRLRADAAQHQQLRAPQRPRRQDHLVLGAVPEVHPVLHPERVREHHTVRHRVRHALCRQRTILRFRARSCQPALSKKKCGSRARTYVPCCLKRILETVA</sequence>
<protein>
    <submittedName>
        <fullName evidence="2">Uncharacterized protein</fullName>
    </submittedName>
</protein>
<evidence type="ECO:0000313" key="2">
    <source>
        <dbReference type="EMBL" id="ACR36324.1"/>
    </source>
</evidence>
<dbReference type="EMBL" id="BT085971">
    <property type="protein sequence ID" value="ACR36324.1"/>
    <property type="molecule type" value="mRNA"/>
</dbReference>
<evidence type="ECO:0000256" key="1">
    <source>
        <dbReference type="SAM" id="MobiDB-lite"/>
    </source>
</evidence>
<reference evidence="2" key="1">
    <citation type="journal article" date="2009" name="PLoS Genet.">
        <title>Sequencing, mapping, and analysis of 27,455 maize full-length cDNAs.</title>
        <authorList>
            <person name="Soderlund C."/>
            <person name="Descour A."/>
            <person name="Kudrna D."/>
            <person name="Bomhoff M."/>
            <person name="Boyd L."/>
            <person name="Currie J."/>
            <person name="Angelova A."/>
            <person name="Collura K."/>
            <person name="Wissotski M."/>
            <person name="Ashley E."/>
            <person name="Morrow D."/>
            <person name="Fernandes J."/>
            <person name="Walbot V."/>
            <person name="Yu Y."/>
        </authorList>
    </citation>
    <scope>NUCLEOTIDE SEQUENCE</scope>
    <source>
        <strain evidence="2">B73</strain>
    </source>
</reference>
<accession>C4J574</accession>
<feature type="compositionally biased region" description="Basic and acidic residues" evidence="1">
    <location>
        <begin position="180"/>
        <end position="197"/>
    </location>
</feature>
<name>C4J574_MAIZE</name>
<organism evidence="2">
    <name type="scientific">Zea mays</name>
    <name type="common">Maize</name>
    <dbReference type="NCBI Taxonomy" id="4577"/>
    <lineage>
        <taxon>Eukaryota</taxon>
        <taxon>Viridiplantae</taxon>
        <taxon>Streptophyta</taxon>
        <taxon>Embryophyta</taxon>
        <taxon>Tracheophyta</taxon>
        <taxon>Spermatophyta</taxon>
        <taxon>Magnoliopsida</taxon>
        <taxon>Liliopsida</taxon>
        <taxon>Poales</taxon>
        <taxon>Poaceae</taxon>
        <taxon>PACMAD clade</taxon>
        <taxon>Panicoideae</taxon>
        <taxon>Andropogonodae</taxon>
        <taxon>Andropogoneae</taxon>
        <taxon>Tripsacinae</taxon>
        <taxon>Zea</taxon>
    </lineage>
</organism>
<feature type="compositionally biased region" description="Low complexity" evidence="1">
    <location>
        <begin position="163"/>
        <end position="175"/>
    </location>
</feature>
<dbReference type="AlphaFoldDB" id="C4J574"/>
<feature type="region of interest" description="Disordered" evidence="1">
    <location>
        <begin position="139"/>
        <end position="197"/>
    </location>
</feature>
<proteinExistence type="evidence at transcript level"/>